<sequence length="158" mass="18989">MCQEIEILISKFWWGAKEGEKKIHWMRWKRLERSKKVGRMGFRGFSEFNQNLLGNHFWRLMKEEGSLFERVFKSRYYPKCSIMESKTNYNPNYVWRSILSSKELIQRGTRWCIENGDKAMAKKDNWLMNVACFKVVGHVRNVELDVKVSYFIDNDLGM</sequence>
<organism evidence="1 2">
    <name type="scientific">Vicia faba</name>
    <name type="common">Broad bean</name>
    <name type="synonym">Faba vulgaris</name>
    <dbReference type="NCBI Taxonomy" id="3906"/>
    <lineage>
        <taxon>Eukaryota</taxon>
        <taxon>Viridiplantae</taxon>
        <taxon>Streptophyta</taxon>
        <taxon>Embryophyta</taxon>
        <taxon>Tracheophyta</taxon>
        <taxon>Spermatophyta</taxon>
        <taxon>Magnoliopsida</taxon>
        <taxon>eudicotyledons</taxon>
        <taxon>Gunneridae</taxon>
        <taxon>Pentapetalae</taxon>
        <taxon>rosids</taxon>
        <taxon>fabids</taxon>
        <taxon>Fabales</taxon>
        <taxon>Fabaceae</taxon>
        <taxon>Papilionoideae</taxon>
        <taxon>50 kb inversion clade</taxon>
        <taxon>NPAAA clade</taxon>
        <taxon>Hologalegina</taxon>
        <taxon>IRL clade</taxon>
        <taxon>Fabeae</taxon>
        <taxon>Vicia</taxon>
    </lineage>
</organism>
<reference evidence="1 2" key="1">
    <citation type="submission" date="2023-01" db="EMBL/GenBank/DDBJ databases">
        <authorList>
            <person name="Kreplak J."/>
        </authorList>
    </citation>
    <scope>NUCLEOTIDE SEQUENCE [LARGE SCALE GENOMIC DNA]</scope>
</reference>
<gene>
    <name evidence="1" type="ORF">VFH_III086080</name>
</gene>
<dbReference type="AlphaFoldDB" id="A0AAV1A2F0"/>
<proteinExistence type="predicted"/>
<dbReference type="EMBL" id="OX451738">
    <property type="protein sequence ID" value="CAI8603429.1"/>
    <property type="molecule type" value="Genomic_DNA"/>
</dbReference>
<protein>
    <submittedName>
        <fullName evidence="1">Uncharacterized protein</fullName>
    </submittedName>
</protein>
<evidence type="ECO:0000313" key="1">
    <source>
        <dbReference type="EMBL" id="CAI8603429.1"/>
    </source>
</evidence>
<keyword evidence="2" id="KW-1185">Reference proteome</keyword>
<dbReference type="Proteomes" id="UP001157006">
    <property type="component" value="Chromosome 3"/>
</dbReference>
<name>A0AAV1A2F0_VICFA</name>
<accession>A0AAV1A2F0</accession>
<evidence type="ECO:0000313" key="2">
    <source>
        <dbReference type="Proteomes" id="UP001157006"/>
    </source>
</evidence>